<evidence type="ECO:0000256" key="1">
    <source>
        <dbReference type="SAM" id="MobiDB-lite"/>
    </source>
</evidence>
<gene>
    <name evidence="2" type="ORF">QOZ88_19275</name>
</gene>
<evidence type="ECO:0000313" key="3">
    <source>
        <dbReference type="Proteomes" id="UP001233673"/>
    </source>
</evidence>
<comment type="caution">
    <text evidence="2">The sequence shown here is derived from an EMBL/GenBank/DDBJ whole genome shotgun (WGS) entry which is preliminary data.</text>
</comment>
<keyword evidence="3" id="KW-1185">Reference proteome</keyword>
<feature type="region of interest" description="Disordered" evidence="1">
    <location>
        <begin position="1"/>
        <end position="50"/>
    </location>
</feature>
<evidence type="ECO:0000313" key="2">
    <source>
        <dbReference type="EMBL" id="MDP5184780.1"/>
    </source>
</evidence>
<accession>A0ABT9II86</accession>
<feature type="compositionally biased region" description="Basic and acidic residues" evidence="1">
    <location>
        <begin position="16"/>
        <end position="28"/>
    </location>
</feature>
<protein>
    <submittedName>
        <fullName evidence="2">Uncharacterized protein</fullName>
    </submittedName>
</protein>
<name>A0ABT9II86_9ACTN</name>
<dbReference type="RefSeq" id="WP_306001327.1">
    <property type="nucleotide sequence ID" value="NZ_JASNFN010000031.1"/>
</dbReference>
<dbReference type="Proteomes" id="UP001233673">
    <property type="component" value="Unassembled WGS sequence"/>
</dbReference>
<sequence length="150" mass="16904">MSAPGRYSQLCSARGEVQRAERARRNEQRISAAPLPGLWPKPSSEAASVPAALRRRQAAARRLPPLADGRRDPIAPPRHQVVLEVEVGKRTAWFYGLTRRQFIALCRRAGVARWMEDTRTFCVHVEDSAEMLAVAEHALRWRTVVTAVNR</sequence>
<reference evidence="3" key="1">
    <citation type="submission" date="2023-05" db="EMBL/GenBank/DDBJ databases">
        <title>Draft genome of Pseudofrankia sp. BMG5.37.</title>
        <authorList>
            <person name="Gtari M."/>
            <person name="Ghodhbane F."/>
            <person name="Sbissi I."/>
        </authorList>
    </citation>
    <scope>NUCLEOTIDE SEQUENCE [LARGE SCALE GENOMIC DNA]</scope>
    <source>
        <strain evidence="3">BMG 814</strain>
    </source>
</reference>
<dbReference type="EMBL" id="JASNFN010000031">
    <property type="protein sequence ID" value="MDP5184780.1"/>
    <property type="molecule type" value="Genomic_DNA"/>
</dbReference>
<organism evidence="2 3">
    <name type="scientific">Blastococcus carthaginiensis</name>
    <dbReference type="NCBI Taxonomy" id="3050034"/>
    <lineage>
        <taxon>Bacteria</taxon>
        <taxon>Bacillati</taxon>
        <taxon>Actinomycetota</taxon>
        <taxon>Actinomycetes</taxon>
        <taxon>Geodermatophilales</taxon>
        <taxon>Geodermatophilaceae</taxon>
        <taxon>Blastococcus</taxon>
    </lineage>
</organism>
<proteinExistence type="predicted"/>